<proteinExistence type="inferred from homology"/>
<comment type="similarity">
    <text evidence="1">Belongs to the Gfo/Idh/MocA family.</text>
</comment>
<keyword evidence="8" id="KW-1185">Reference proteome</keyword>
<evidence type="ECO:0000256" key="2">
    <source>
        <dbReference type="ARBA" id="ARBA00023002"/>
    </source>
</evidence>
<reference evidence="7" key="1">
    <citation type="journal article" date="2020" name="Stud. Mycol.">
        <title>101 Dothideomycetes genomes: a test case for predicting lifestyles and emergence of pathogens.</title>
        <authorList>
            <person name="Haridas S."/>
            <person name="Albert R."/>
            <person name="Binder M."/>
            <person name="Bloem J."/>
            <person name="Labutti K."/>
            <person name="Salamov A."/>
            <person name="Andreopoulos B."/>
            <person name="Baker S."/>
            <person name="Barry K."/>
            <person name="Bills G."/>
            <person name="Bluhm B."/>
            <person name="Cannon C."/>
            <person name="Castanera R."/>
            <person name="Culley D."/>
            <person name="Daum C."/>
            <person name="Ezra D."/>
            <person name="Gonzalez J."/>
            <person name="Henrissat B."/>
            <person name="Kuo A."/>
            <person name="Liang C."/>
            <person name="Lipzen A."/>
            <person name="Lutzoni F."/>
            <person name="Magnuson J."/>
            <person name="Mondo S."/>
            <person name="Nolan M."/>
            <person name="Ohm R."/>
            <person name="Pangilinan J."/>
            <person name="Park H.-J."/>
            <person name="Ramirez L."/>
            <person name="Alfaro M."/>
            <person name="Sun H."/>
            <person name="Tritt A."/>
            <person name="Yoshinaga Y."/>
            <person name="Zwiers L.-H."/>
            <person name="Turgeon B."/>
            <person name="Goodwin S."/>
            <person name="Spatafora J."/>
            <person name="Crous P."/>
            <person name="Grigoriev I."/>
        </authorList>
    </citation>
    <scope>NUCLEOTIDE SEQUENCE</scope>
    <source>
        <strain evidence="7">CBS 175.79</strain>
    </source>
</reference>
<dbReference type="RefSeq" id="XP_033381349.1">
    <property type="nucleotide sequence ID" value="XM_033533372.1"/>
</dbReference>
<dbReference type="InterPro" id="IPR050984">
    <property type="entry name" value="Gfo/Idh/MocA_domain"/>
</dbReference>
<evidence type="ECO:0000256" key="1">
    <source>
        <dbReference type="ARBA" id="ARBA00010928"/>
    </source>
</evidence>
<gene>
    <name evidence="7" type="ORF">BU24DRAFT_484963</name>
</gene>
<evidence type="ECO:0000259" key="6">
    <source>
        <dbReference type="Pfam" id="PF01408"/>
    </source>
</evidence>
<comment type="catalytic activity">
    <reaction evidence="5">
        <text>D-xylose + NADP(+) = D-xylono-1,5-lactone + NADPH + H(+)</text>
        <dbReference type="Rhea" id="RHEA:22000"/>
        <dbReference type="ChEBI" id="CHEBI:15378"/>
        <dbReference type="ChEBI" id="CHEBI:15867"/>
        <dbReference type="ChEBI" id="CHEBI:53455"/>
        <dbReference type="ChEBI" id="CHEBI:57783"/>
        <dbReference type="ChEBI" id="CHEBI:58349"/>
        <dbReference type="EC" id="1.1.1.179"/>
    </reaction>
</comment>
<dbReference type="EC" id="1.1.1.179" evidence="3"/>
<dbReference type="EMBL" id="ML978072">
    <property type="protein sequence ID" value="KAF2013010.1"/>
    <property type="molecule type" value="Genomic_DNA"/>
</dbReference>
<evidence type="ECO:0000256" key="4">
    <source>
        <dbReference type="ARBA" id="ARBA00042988"/>
    </source>
</evidence>
<dbReference type="SUPFAM" id="SSF55347">
    <property type="entry name" value="Glyceraldehyde-3-phosphate dehydrogenase-like, C-terminal domain"/>
    <property type="match status" value="1"/>
</dbReference>
<keyword evidence="2" id="KW-0560">Oxidoreductase</keyword>
<evidence type="ECO:0000313" key="7">
    <source>
        <dbReference type="EMBL" id="KAF2013010.1"/>
    </source>
</evidence>
<dbReference type="InterPro" id="IPR036291">
    <property type="entry name" value="NAD(P)-bd_dom_sf"/>
</dbReference>
<evidence type="ECO:0000256" key="3">
    <source>
        <dbReference type="ARBA" id="ARBA00038984"/>
    </source>
</evidence>
<dbReference type="GO" id="GO:0047837">
    <property type="term" value="F:D-xylose 1-dehydrogenase (NADP+) activity"/>
    <property type="evidence" value="ECO:0007669"/>
    <property type="project" value="UniProtKB-EC"/>
</dbReference>
<dbReference type="GO" id="GO:0000166">
    <property type="term" value="F:nucleotide binding"/>
    <property type="evidence" value="ECO:0007669"/>
    <property type="project" value="InterPro"/>
</dbReference>
<evidence type="ECO:0000256" key="5">
    <source>
        <dbReference type="ARBA" id="ARBA00049233"/>
    </source>
</evidence>
<protein>
    <recommendedName>
        <fullName evidence="3">D-xylose 1-dehydrogenase (NADP(+), D-xylono-1,5-lactone-forming)</fullName>
        <ecNumber evidence="3">1.1.1.179</ecNumber>
    </recommendedName>
    <alternativeName>
        <fullName evidence="4">D-xylose-NADP dehydrogenase</fullName>
    </alternativeName>
</protein>
<dbReference type="Proteomes" id="UP000799778">
    <property type="component" value="Unassembled WGS sequence"/>
</dbReference>
<evidence type="ECO:0000313" key="8">
    <source>
        <dbReference type="Proteomes" id="UP000799778"/>
    </source>
</evidence>
<dbReference type="AlphaFoldDB" id="A0A6A5XJU6"/>
<dbReference type="InterPro" id="IPR000683">
    <property type="entry name" value="Gfo/Idh/MocA-like_OxRdtase_N"/>
</dbReference>
<dbReference type="Gene3D" id="3.40.50.720">
    <property type="entry name" value="NAD(P)-binding Rossmann-like Domain"/>
    <property type="match status" value="1"/>
</dbReference>
<organism evidence="7 8">
    <name type="scientific">Aaosphaeria arxii CBS 175.79</name>
    <dbReference type="NCBI Taxonomy" id="1450172"/>
    <lineage>
        <taxon>Eukaryota</taxon>
        <taxon>Fungi</taxon>
        <taxon>Dikarya</taxon>
        <taxon>Ascomycota</taxon>
        <taxon>Pezizomycotina</taxon>
        <taxon>Dothideomycetes</taxon>
        <taxon>Pleosporomycetidae</taxon>
        <taxon>Pleosporales</taxon>
        <taxon>Pleosporales incertae sedis</taxon>
        <taxon>Aaosphaeria</taxon>
    </lineage>
</organism>
<dbReference type="Gene3D" id="3.30.360.10">
    <property type="entry name" value="Dihydrodipicolinate Reductase, domain 2"/>
    <property type="match status" value="1"/>
</dbReference>
<sequence length="394" mass="42986">MKDPLKIRWGILATGGIASAFAKDLSIDPRTRGVEDIEHELIAVASSTSKTKATAFLQSCDAPSRAKAYGNYADLLEDPEVDIVYIATPHSHHYRNAMQCLRAGKNVLCEKAFTVNALQAQILVKEARSRDLLLMEGMWTRYFPLSGYVRENISRGRIGDVDRVIAEHSLSYAGLFSDDKHIMINPDLAGGILLDGGIYSLTWVFQALWRKDSHHPKQQPIVKSEMAKYGPTGVDGMTTVLLEFPRASPFGNAHAVAATSLGLSNDAVAIANDVAVPCIRIQGQLGEIQIFPPAYRPTRTRIVLKDGTVEDKNWPQPGPGVGSGWFNGYGGVHSEGEGHGLFWEADDAGRALKEGRKEGSQLGLDESVLIMEIMDEIRAAAGLRYPDAVETTDL</sequence>
<accession>A0A6A5XJU6</accession>
<dbReference type="OrthoDB" id="2129491at2759"/>
<dbReference type="PANTHER" id="PTHR22604:SF115">
    <property type="entry name" value="DIHYDRODIOL DEHYDROGENASE, PUTATIVE (AFU_ORTHOLOGUE AFUA_1G07520)-RELATED"/>
    <property type="match status" value="1"/>
</dbReference>
<dbReference type="SUPFAM" id="SSF51735">
    <property type="entry name" value="NAD(P)-binding Rossmann-fold domains"/>
    <property type="match status" value="1"/>
</dbReference>
<dbReference type="GeneID" id="54290769"/>
<dbReference type="Pfam" id="PF01408">
    <property type="entry name" value="GFO_IDH_MocA"/>
    <property type="match status" value="1"/>
</dbReference>
<dbReference type="PANTHER" id="PTHR22604">
    <property type="entry name" value="OXIDOREDUCTASES"/>
    <property type="match status" value="1"/>
</dbReference>
<feature type="domain" description="Gfo/Idh/MocA-like oxidoreductase N-terminal" evidence="6">
    <location>
        <begin position="7"/>
        <end position="137"/>
    </location>
</feature>
<name>A0A6A5XJU6_9PLEO</name>